<keyword evidence="8 10" id="KW-0472">Membrane</keyword>
<accession>A0A558BRH3</accession>
<dbReference type="RefSeq" id="WP_144849656.1">
    <property type="nucleotide sequence ID" value="NZ_VMRJ01000004.1"/>
</dbReference>
<keyword evidence="6 10" id="KW-1133">Transmembrane helix</keyword>
<feature type="transmembrane region" description="Helical" evidence="10">
    <location>
        <begin position="186"/>
        <end position="209"/>
    </location>
</feature>
<gene>
    <name evidence="11" type="ORF">FNT36_15755</name>
</gene>
<dbReference type="AlphaFoldDB" id="A0A558BRH3"/>
<dbReference type="InterPro" id="IPR050222">
    <property type="entry name" value="MATE_MdtK"/>
</dbReference>
<comment type="caution">
    <text evidence="11">The sequence shown here is derived from an EMBL/GenBank/DDBJ whole genome shotgun (WGS) entry which is preliminary data.</text>
</comment>
<dbReference type="InterPro" id="IPR048279">
    <property type="entry name" value="MdtK-like"/>
</dbReference>
<evidence type="ECO:0000313" key="11">
    <source>
        <dbReference type="EMBL" id="TVT39116.1"/>
    </source>
</evidence>
<keyword evidence="4" id="KW-1003">Cell membrane</keyword>
<keyword evidence="12" id="KW-1185">Reference proteome</keyword>
<dbReference type="GO" id="GO:0005886">
    <property type="term" value="C:plasma membrane"/>
    <property type="evidence" value="ECO:0007669"/>
    <property type="project" value="UniProtKB-SubCell"/>
</dbReference>
<feature type="transmembrane region" description="Helical" evidence="10">
    <location>
        <begin position="346"/>
        <end position="364"/>
    </location>
</feature>
<evidence type="ECO:0000256" key="10">
    <source>
        <dbReference type="SAM" id="Phobius"/>
    </source>
</evidence>
<feature type="transmembrane region" description="Helical" evidence="10">
    <location>
        <begin position="84"/>
        <end position="107"/>
    </location>
</feature>
<dbReference type="OrthoDB" id="5242355at2"/>
<proteinExistence type="predicted"/>
<evidence type="ECO:0000256" key="1">
    <source>
        <dbReference type="ARBA" id="ARBA00004651"/>
    </source>
</evidence>
<evidence type="ECO:0000256" key="3">
    <source>
        <dbReference type="ARBA" id="ARBA00022449"/>
    </source>
</evidence>
<feature type="transmembrane region" description="Helical" evidence="10">
    <location>
        <begin position="44"/>
        <end position="63"/>
    </location>
</feature>
<dbReference type="GO" id="GO:0006811">
    <property type="term" value="P:monoatomic ion transport"/>
    <property type="evidence" value="ECO:0007669"/>
    <property type="project" value="UniProtKB-KW"/>
</dbReference>
<dbReference type="PANTHER" id="PTHR43298:SF2">
    <property type="entry name" value="FMN_FAD EXPORTER YEEO-RELATED"/>
    <property type="match status" value="1"/>
</dbReference>
<keyword evidence="2" id="KW-0813">Transport</keyword>
<feature type="transmembrane region" description="Helical" evidence="10">
    <location>
        <begin position="270"/>
        <end position="293"/>
    </location>
</feature>
<comment type="subcellular location">
    <subcellularLocation>
        <location evidence="1">Cell membrane</location>
        <topology evidence="1">Multi-pass membrane protein</topology>
    </subcellularLocation>
</comment>
<dbReference type="Pfam" id="PF01554">
    <property type="entry name" value="MatE"/>
    <property type="match status" value="2"/>
</dbReference>
<dbReference type="PIRSF" id="PIRSF006603">
    <property type="entry name" value="DinF"/>
    <property type="match status" value="1"/>
</dbReference>
<dbReference type="GO" id="GO:0042910">
    <property type="term" value="F:xenobiotic transmembrane transporter activity"/>
    <property type="evidence" value="ECO:0007669"/>
    <property type="project" value="InterPro"/>
</dbReference>
<evidence type="ECO:0000256" key="9">
    <source>
        <dbReference type="ARBA" id="ARBA00031636"/>
    </source>
</evidence>
<dbReference type="GO" id="GO:0015297">
    <property type="term" value="F:antiporter activity"/>
    <property type="evidence" value="ECO:0007669"/>
    <property type="project" value="UniProtKB-KW"/>
</dbReference>
<feature type="transmembrane region" description="Helical" evidence="10">
    <location>
        <begin position="119"/>
        <end position="140"/>
    </location>
</feature>
<dbReference type="Proteomes" id="UP000317624">
    <property type="component" value="Unassembled WGS sequence"/>
</dbReference>
<dbReference type="NCBIfam" id="TIGR00797">
    <property type="entry name" value="matE"/>
    <property type="match status" value="1"/>
</dbReference>
<keyword evidence="7" id="KW-0406">Ion transport</keyword>
<evidence type="ECO:0000313" key="12">
    <source>
        <dbReference type="Proteomes" id="UP000317624"/>
    </source>
</evidence>
<organism evidence="11 12">
    <name type="scientific">Hymenobacter setariae</name>
    <dbReference type="NCBI Taxonomy" id="2594794"/>
    <lineage>
        <taxon>Bacteria</taxon>
        <taxon>Pseudomonadati</taxon>
        <taxon>Bacteroidota</taxon>
        <taxon>Cytophagia</taxon>
        <taxon>Cytophagales</taxon>
        <taxon>Hymenobacteraceae</taxon>
        <taxon>Hymenobacter</taxon>
    </lineage>
</organism>
<evidence type="ECO:0000256" key="6">
    <source>
        <dbReference type="ARBA" id="ARBA00022989"/>
    </source>
</evidence>
<reference evidence="11 12" key="1">
    <citation type="submission" date="2019-07" db="EMBL/GenBank/DDBJ databases">
        <title>Hymenobacter sp. straun FUR1 Genome sequencing and assembly.</title>
        <authorList>
            <person name="Chhetri G."/>
        </authorList>
    </citation>
    <scope>NUCLEOTIDE SEQUENCE [LARGE SCALE GENOMIC DNA]</scope>
    <source>
        <strain evidence="11 12">Fur1</strain>
    </source>
</reference>
<feature type="transmembrane region" description="Helical" evidence="10">
    <location>
        <begin position="161"/>
        <end position="180"/>
    </location>
</feature>
<evidence type="ECO:0000256" key="2">
    <source>
        <dbReference type="ARBA" id="ARBA00022448"/>
    </source>
</evidence>
<evidence type="ECO:0000256" key="8">
    <source>
        <dbReference type="ARBA" id="ARBA00023136"/>
    </source>
</evidence>
<keyword evidence="5 10" id="KW-0812">Transmembrane</keyword>
<evidence type="ECO:0000256" key="7">
    <source>
        <dbReference type="ARBA" id="ARBA00023065"/>
    </source>
</evidence>
<keyword evidence="3" id="KW-0050">Antiport</keyword>
<dbReference type="InterPro" id="IPR002528">
    <property type="entry name" value="MATE_fam"/>
</dbReference>
<sequence length="468" mass="49083">MKKHIRPTLLLAYPVVLSQLGHVLVGVCDSVMVGQLGKLPLDAVGMGVSTTTMLLVLGLGISMGSVPRVAAANGRGDEEFLGRLLVGTVWLNTLVGVALLGLSQLLPLLLPHLGQAPEVVALATPWVRVVGLSLLPMMVFQGFREWAEGLGLTKQAMQLSIAGNVVNALLCYALIFGHFGAPAMGLMGAAWATLLSRIGMAVLMAQFVLRSEQLRSRRPADATQWLRPGLDELRGQLALGLPIGMQMMLEVGAFSVSYLMIGWIGVTPQAAHQIAINVASVTYMAATGIAAAATIRVGNLRGSGDLPEARQAGFAAYWLAFGFMVAMGLLLLAMRHVIPPLYNHDPLVLAQAATLLTIAAAFQVSDGLQVVGLGALRGLEDVKVPSVVALLAYWAIALPLGYYLGFGLHLGAVGVWLGLLTGLSVVAVVLLLRFRRESQPGALPPTGPTDAGLLMDAEATLVLGQPAG</sequence>
<dbReference type="EMBL" id="VMRJ01000004">
    <property type="protein sequence ID" value="TVT39116.1"/>
    <property type="molecule type" value="Genomic_DNA"/>
</dbReference>
<evidence type="ECO:0000256" key="5">
    <source>
        <dbReference type="ARBA" id="ARBA00022692"/>
    </source>
</evidence>
<protein>
    <recommendedName>
        <fullName evidence="9">Multidrug-efflux transporter</fullName>
    </recommendedName>
</protein>
<dbReference type="CDD" id="cd13131">
    <property type="entry name" value="MATE_NorM_like"/>
    <property type="match status" value="1"/>
</dbReference>
<dbReference type="PANTHER" id="PTHR43298">
    <property type="entry name" value="MULTIDRUG RESISTANCE PROTEIN NORM-RELATED"/>
    <property type="match status" value="1"/>
</dbReference>
<feature type="transmembrane region" description="Helical" evidence="10">
    <location>
        <begin position="314"/>
        <end position="334"/>
    </location>
</feature>
<name>A0A558BRH3_9BACT</name>
<feature type="transmembrane region" description="Helical" evidence="10">
    <location>
        <begin position="384"/>
        <end position="404"/>
    </location>
</feature>
<evidence type="ECO:0000256" key="4">
    <source>
        <dbReference type="ARBA" id="ARBA00022475"/>
    </source>
</evidence>
<feature type="transmembrane region" description="Helical" evidence="10">
    <location>
        <begin position="410"/>
        <end position="432"/>
    </location>
</feature>